<protein>
    <submittedName>
        <fullName evidence="2">Helix-turn-helix transcriptional regulator</fullName>
    </submittedName>
</protein>
<organism evidence="2 3">
    <name type="scientific">Paraburkholderia antibiotica</name>
    <dbReference type="NCBI Taxonomy" id="2728839"/>
    <lineage>
        <taxon>Bacteria</taxon>
        <taxon>Pseudomonadati</taxon>
        <taxon>Pseudomonadota</taxon>
        <taxon>Betaproteobacteria</taxon>
        <taxon>Burkholderiales</taxon>
        <taxon>Burkholderiaceae</taxon>
        <taxon>Paraburkholderia</taxon>
    </lineage>
</organism>
<dbReference type="InterPro" id="IPR001387">
    <property type="entry name" value="Cro/C1-type_HTH"/>
</dbReference>
<dbReference type="RefSeq" id="WP_169501097.1">
    <property type="nucleotide sequence ID" value="NZ_JABBFZ010000027.1"/>
</dbReference>
<dbReference type="SUPFAM" id="SSF47413">
    <property type="entry name" value="lambda repressor-like DNA-binding domains"/>
    <property type="match status" value="1"/>
</dbReference>
<name>A0A7Y0FGD6_9BURK</name>
<proteinExistence type="predicted"/>
<comment type="caution">
    <text evidence="2">The sequence shown here is derived from an EMBL/GenBank/DDBJ whole genome shotgun (WGS) entry which is preliminary data.</text>
</comment>
<feature type="domain" description="HTH cro/C1-type" evidence="1">
    <location>
        <begin position="7"/>
        <end position="34"/>
    </location>
</feature>
<sequence>MIADLMKAGLTQKEIERRSGVDQSTVSSLHTGKRGKRVSYETVSRLQQVWRQVCCDIAQAKEA</sequence>
<dbReference type="GO" id="GO:0003677">
    <property type="term" value="F:DNA binding"/>
    <property type="evidence" value="ECO:0007669"/>
    <property type="project" value="InterPro"/>
</dbReference>
<keyword evidence="3" id="KW-1185">Reference proteome</keyword>
<evidence type="ECO:0000313" key="3">
    <source>
        <dbReference type="Proteomes" id="UP000583127"/>
    </source>
</evidence>
<gene>
    <name evidence="2" type="ORF">HHL14_29310</name>
</gene>
<dbReference type="PROSITE" id="PS50943">
    <property type="entry name" value="HTH_CROC1"/>
    <property type="match status" value="1"/>
</dbReference>
<dbReference type="Pfam" id="PF01381">
    <property type="entry name" value="HTH_3"/>
    <property type="match status" value="1"/>
</dbReference>
<accession>A0A7Y0FGD6</accession>
<evidence type="ECO:0000313" key="2">
    <source>
        <dbReference type="EMBL" id="NML34910.1"/>
    </source>
</evidence>
<evidence type="ECO:0000259" key="1">
    <source>
        <dbReference type="PROSITE" id="PS50943"/>
    </source>
</evidence>
<dbReference type="AlphaFoldDB" id="A0A7Y0FGD6"/>
<dbReference type="Gene3D" id="1.10.260.40">
    <property type="entry name" value="lambda repressor-like DNA-binding domains"/>
    <property type="match status" value="1"/>
</dbReference>
<dbReference type="Proteomes" id="UP000583127">
    <property type="component" value="Unassembled WGS sequence"/>
</dbReference>
<dbReference type="EMBL" id="JABBFZ010000027">
    <property type="protein sequence ID" value="NML34910.1"/>
    <property type="molecule type" value="Genomic_DNA"/>
</dbReference>
<dbReference type="InterPro" id="IPR010982">
    <property type="entry name" value="Lambda_DNA-bd_dom_sf"/>
</dbReference>
<reference evidence="2 3" key="1">
    <citation type="submission" date="2020-04" db="EMBL/GenBank/DDBJ databases">
        <title>Paraburkholderia sp. G-4-1-8 isolated from soil.</title>
        <authorList>
            <person name="Dahal R.H."/>
        </authorList>
    </citation>
    <scope>NUCLEOTIDE SEQUENCE [LARGE SCALE GENOMIC DNA]</scope>
    <source>
        <strain evidence="2 3">G-4-1-8</strain>
    </source>
</reference>
<dbReference type="CDD" id="cd00093">
    <property type="entry name" value="HTH_XRE"/>
    <property type="match status" value="1"/>
</dbReference>